<comment type="caution">
    <text evidence="6">The sequence shown here is derived from an EMBL/GenBank/DDBJ whole genome shotgun (WGS) entry which is preliminary data.</text>
</comment>
<comment type="subunit">
    <text evidence="1">Monomer. Forms homodimers during oxidative stress. Interacts (via N-terminus) with elongation factor EEF1A1 (via middle-region); the interaction is direct and competes with EEF1A1 binding to guanyl-nucleotide exchange factor EEF1B2, thereby inhibiting GDP for GTP exchange and reactivation of EEF1A1. Interacts with nuclear transport receptors XPO4, IPO5/RANBP5, IPO7, IPO9 and KPNB1 as well as GCN1L1/GCN1 and LRPPRC probably through their HEAT repeats. Binds NCOA5/CIA.</text>
</comment>
<proteinExistence type="predicted"/>
<dbReference type="CDD" id="cd05250">
    <property type="entry name" value="CC3_like_SDR_a"/>
    <property type="match status" value="1"/>
</dbReference>
<dbReference type="Pfam" id="PF13765">
    <property type="entry name" value="PRY"/>
    <property type="match status" value="1"/>
</dbReference>
<evidence type="ECO:0000256" key="2">
    <source>
        <dbReference type="ARBA" id="ARBA00093604"/>
    </source>
</evidence>
<feature type="domain" description="SPRY-associated" evidence="5">
    <location>
        <begin position="237"/>
        <end position="289"/>
    </location>
</feature>
<keyword evidence="3" id="KW-0175">Coiled coil</keyword>
<evidence type="ECO:0000313" key="6">
    <source>
        <dbReference type="EMBL" id="KAL1271809.1"/>
    </source>
</evidence>
<dbReference type="Proteomes" id="UP001558613">
    <property type="component" value="Unassembled WGS sequence"/>
</dbReference>
<dbReference type="InterPro" id="IPR036291">
    <property type="entry name" value="NAD(P)-bd_dom_sf"/>
</dbReference>
<accession>A0ABR3N4J6</accession>
<dbReference type="Pfam" id="PF13460">
    <property type="entry name" value="NAD_binding_10"/>
    <property type="match status" value="1"/>
</dbReference>
<reference evidence="6 7" key="1">
    <citation type="submission" date="2023-09" db="EMBL/GenBank/DDBJ databases">
        <authorList>
            <person name="Wang M."/>
        </authorList>
    </citation>
    <scope>NUCLEOTIDE SEQUENCE [LARGE SCALE GENOMIC DNA]</scope>
    <source>
        <strain evidence="6">GT-2023</strain>
        <tissue evidence="6">Liver</tissue>
    </source>
</reference>
<evidence type="ECO:0000313" key="7">
    <source>
        <dbReference type="Proteomes" id="UP001558613"/>
    </source>
</evidence>
<dbReference type="EMBL" id="JAYMGO010000007">
    <property type="protein sequence ID" value="KAL1271809.1"/>
    <property type="molecule type" value="Genomic_DNA"/>
</dbReference>
<feature type="coiled-coil region" evidence="3">
    <location>
        <begin position="125"/>
        <end position="171"/>
    </location>
</feature>
<dbReference type="Gene3D" id="3.40.50.720">
    <property type="entry name" value="NAD(P)-binding Rossmann-like Domain"/>
    <property type="match status" value="1"/>
</dbReference>
<dbReference type="InterPro" id="IPR058030">
    <property type="entry name" value="TRIM8/14/16/25/29/45/65_CC"/>
</dbReference>
<dbReference type="PRINTS" id="PR01407">
    <property type="entry name" value="BUTYPHLNCDUF"/>
</dbReference>
<dbReference type="PANTHER" id="PTHR14097">
    <property type="entry name" value="OXIDOREDUCTASE HTATIP2"/>
    <property type="match status" value="1"/>
</dbReference>
<feature type="region of interest" description="Disordered" evidence="4">
    <location>
        <begin position="1"/>
        <end position="35"/>
    </location>
</feature>
<dbReference type="InterPro" id="IPR043136">
    <property type="entry name" value="B30.2/SPRY_sf"/>
</dbReference>
<dbReference type="InterPro" id="IPR003879">
    <property type="entry name" value="Butyrophylin_SPRY"/>
</dbReference>
<gene>
    <name evidence="6" type="ORF">QQF64_030825</name>
</gene>
<dbReference type="InterPro" id="IPR016040">
    <property type="entry name" value="NAD(P)-bd_dom"/>
</dbReference>
<organism evidence="6 7">
    <name type="scientific">Cirrhinus molitorella</name>
    <name type="common">mud carp</name>
    <dbReference type="NCBI Taxonomy" id="172907"/>
    <lineage>
        <taxon>Eukaryota</taxon>
        <taxon>Metazoa</taxon>
        <taxon>Chordata</taxon>
        <taxon>Craniata</taxon>
        <taxon>Vertebrata</taxon>
        <taxon>Euteleostomi</taxon>
        <taxon>Actinopterygii</taxon>
        <taxon>Neopterygii</taxon>
        <taxon>Teleostei</taxon>
        <taxon>Ostariophysi</taxon>
        <taxon>Cypriniformes</taxon>
        <taxon>Cyprinidae</taxon>
        <taxon>Labeoninae</taxon>
        <taxon>Labeonini</taxon>
        <taxon>Cirrhinus</taxon>
    </lineage>
</organism>
<evidence type="ECO:0000256" key="4">
    <source>
        <dbReference type="SAM" id="MobiDB-lite"/>
    </source>
</evidence>
<name>A0ABR3N4J6_9TELE</name>
<dbReference type="Gene3D" id="2.60.120.920">
    <property type="match status" value="1"/>
</dbReference>
<dbReference type="SUPFAM" id="SSF49899">
    <property type="entry name" value="Concanavalin A-like lectins/glucanases"/>
    <property type="match status" value="1"/>
</dbReference>
<dbReference type="PANTHER" id="PTHR14097:SF7">
    <property type="entry name" value="OXIDOREDUCTASE HTATIP2"/>
    <property type="match status" value="1"/>
</dbReference>
<dbReference type="InterPro" id="IPR013320">
    <property type="entry name" value="ConA-like_dom_sf"/>
</dbReference>
<dbReference type="Pfam" id="PF25600">
    <property type="entry name" value="TRIM_CC"/>
    <property type="match status" value="1"/>
</dbReference>
<evidence type="ECO:0000256" key="1">
    <source>
        <dbReference type="ARBA" id="ARBA00093483"/>
    </source>
</evidence>
<feature type="compositionally biased region" description="Basic and acidic residues" evidence="4">
    <location>
        <begin position="1"/>
        <end position="15"/>
    </location>
</feature>
<evidence type="ECO:0000256" key="3">
    <source>
        <dbReference type="SAM" id="Coils"/>
    </source>
</evidence>
<dbReference type="SUPFAM" id="SSF51735">
    <property type="entry name" value="NAD(P)-binding Rossmann-fold domains"/>
    <property type="match status" value="1"/>
</dbReference>
<protein>
    <recommendedName>
        <fullName evidence="2">Protein HTATIP2</fullName>
    </recommendedName>
</protein>
<sequence length="577" mass="65905">MILDSKSEQEEKSDGRVFTNITKTRKDKETQSGGASNSDILQWYYHKTHNTVTLEEESKAKKAGITNNNINLTHMMKTQKDVQQMIQDRIKKIQDIKDSADLRKKSTKREKAASVELFSDLMRSIERCQAELLEMMEEKQKAAEKQDEDHIQELQQEITELTMRNTELDHLLQTEDHLHLLQTDPSVCSPPDTRNWTEIRMNTDVSVETLKRALTQLQETLDEKLNESVLRVMKHYTVNVTLDPDTAHPNLTLSDDGKQVSHGEIQQQLSNNPERFDYYPGVLRKRSVKQWTLQQEEAPAYQQPKLGMNIFESNWGKTFSFFTVFVAALAAVFYYLDNSETDEIPRMDLKEMEEKYREKNQSCFILGASGETGKALLKEIVERNIFSKITLIGRRQLTFEDKAYENLVQKVVDFEKLDEYAEAFQGHDVGYCCLGTTKAKAGAEGFVRVDHDYVLKSAELAKAGGCSHFHLESSKGADKTSSFLYLKTKGQVEAEIEDLGFERFSIYRPAVLLVSREESRPAEWVAQKFFSVFSSMSIPITAVAKAMVVNTLKDGEQKVEILENNAISNLGKIGDKK</sequence>
<dbReference type="InterPro" id="IPR006574">
    <property type="entry name" value="PRY"/>
</dbReference>
<evidence type="ECO:0000259" key="5">
    <source>
        <dbReference type="SMART" id="SM00589"/>
    </source>
</evidence>
<keyword evidence="7" id="KW-1185">Reference proteome</keyword>
<dbReference type="SMART" id="SM00589">
    <property type="entry name" value="PRY"/>
    <property type="match status" value="1"/>
</dbReference>